<dbReference type="AlphaFoldDB" id="A0A0C9US70"/>
<protein>
    <submittedName>
        <fullName evidence="1">Uncharacterized protein</fullName>
    </submittedName>
</protein>
<reference evidence="1 2" key="1">
    <citation type="submission" date="2014-06" db="EMBL/GenBank/DDBJ databases">
        <title>Evolutionary Origins and Diversification of the Mycorrhizal Mutualists.</title>
        <authorList>
            <consortium name="DOE Joint Genome Institute"/>
            <consortium name="Mycorrhizal Genomics Consortium"/>
            <person name="Kohler A."/>
            <person name="Kuo A."/>
            <person name="Nagy L.G."/>
            <person name="Floudas D."/>
            <person name="Copeland A."/>
            <person name="Barry K.W."/>
            <person name="Cichocki N."/>
            <person name="Veneault-Fourrey C."/>
            <person name="LaButti K."/>
            <person name="Lindquist E.A."/>
            <person name="Lipzen A."/>
            <person name="Lundell T."/>
            <person name="Morin E."/>
            <person name="Murat C."/>
            <person name="Riley R."/>
            <person name="Ohm R."/>
            <person name="Sun H."/>
            <person name="Tunlid A."/>
            <person name="Henrissat B."/>
            <person name="Grigoriev I.V."/>
            <person name="Hibbett D.S."/>
            <person name="Martin F."/>
        </authorList>
    </citation>
    <scope>NUCLEOTIDE SEQUENCE [LARGE SCALE GENOMIC DNA]</scope>
    <source>
        <strain evidence="1 2">SS14</strain>
    </source>
</reference>
<gene>
    <name evidence="1" type="ORF">M422DRAFT_270695</name>
</gene>
<evidence type="ECO:0000313" key="1">
    <source>
        <dbReference type="EMBL" id="KIJ28060.1"/>
    </source>
</evidence>
<accession>A0A0C9US70</accession>
<keyword evidence="2" id="KW-1185">Reference proteome</keyword>
<sequence>MASPANNAAASMSTSVECLLSVIDESIIRQYQAKLFSPVVISQGAGDYLSIKNTHEWAKIKSFLPFLAETSQQPVPQALNTVVPSRIPPRQVAVRI</sequence>
<evidence type="ECO:0000313" key="2">
    <source>
        <dbReference type="Proteomes" id="UP000054279"/>
    </source>
</evidence>
<organism evidence="1 2">
    <name type="scientific">Sphaerobolus stellatus (strain SS14)</name>
    <dbReference type="NCBI Taxonomy" id="990650"/>
    <lineage>
        <taxon>Eukaryota</taxon>
        <taxon>Fungi</taxon>
        <taxon>Dikarya</taxon>
        <taxon>Basidiomycota</taxon>
        <taxon>Agaricomycotina</taxon>
        <taxon>Agaricomycetes</taxon>
        <taxon>Phallomycetidae</taxon>
        <taxon>Geastrales</taxon>
        <taxon>Sphaerobolaceae</taxon>
        <taxon>Sphaerobolus</taxon>
    </lineage>
</organism>
<dbReference type="EMBL" id="KN837316">
    <property type="protein sequence ID" value="KIJ28060.1"/>
    <property type="molecule type" value="Genomic_DNA"/>
</dbReference>
<dbReference type="HOGENOM" id="CLU_2361079_0_0_1"/>
<dbReference type="Proteomes" id="UP000054279">
    <property type="component" value="Unassembled WGS sequence"/>
</dbReference>
<name>A0A0C9US70_SPHS4</name>
<proteinExistence type="predicted"/>